<organism evidence="1 2">
    <name type="scientific">Hyaloscypha variabilis (strain UAMH 11265 / GT02V1 / F)</name>
    <name type="common">Meliniomyces variabilis</name>
    <dbReference type="NCBI Taxonomy" id="1149755"/>
    <lineage>
        <taxon>Eukaryota</taxon>
        <taxon>Fungi</taxon>
        <taxon>Dikarya</taxon>
        <taxon>Ascomycota</taxon>
        <taxon>Pezizomycotina</taxon>
        <taxon>Leotiomycetes</taxon>
        <taxon>Helotiales</taxon>
        <taxon>Hyaloscyphaceae</taxon>
        <taxon>Hyaloscypha</taxon>
        <taxon>Hyaloscypha variabilis</taxon>
    </lineage>
</organism>
<evidence type="ECO:0000313" key="1">
    <source>
        <dbReference type="EMBL" id="PMD44520.1"/>
    </source>
</evidence>
<name>A0A2J6S169_HYAVF</name>
<protein>
    <submittedName>
        <fullName evidence="1">Uncharacterized protein</fullName>
    </submittedName>
</protein>
<dbReference type="EMBL" id="KZ613941">
    <property type="protein sequence ID" value="PMD44520.1"/>
    <property type="molecule type" value="Genomic_DNA"/>
</dbReference>
<accession>A0A2J6S169</accession>
<dbReference type="AlphaFoldDB" id="A0A2J6S169"/>
<dbReference type="OrthoDB" id="2538079at2759"/>
<evidence type="ECO:0000313" key="2">
    <source>
        <dbReference type="Proteomes" id="UP000235786"/>
    </source>
</evidence>
<keyword evidence="2" id="KW-1185">Reference proteome</keyword>
<dbReference type="Proteomes" id="UP000235786">
    <property type="component" value="Unassembled WGS sequence"/>
</dbReference>
<sequence>MGDCFSTRIRLPIKSHALSCPLTYHTSNYSFFSTTFIGPSKMGGAEISVGSFDGEVTTKELSSFKAFVTTLEPAKDNIGNNWAQGESGEQTKAMGLIYLMANEQATLDQIIRFCDAVLPERNDLAPAPTGQHKI</sequence>
<reference evidence="1 2" key="1">
    <citation type="submission" date="2016-04" db="EMBL/GenBank/DDBJ databases">
        <title>A degradative enzymes factory behind the ericoid mycorrhizal symbiosis.</title>
        <authorList>
            <consortium name="DOE Joint Genome Institute"/>
            <person name="Martino E."/>
            <person name="Morin E."/>
            <person name="Grelet G."/>
            <person name="Kuo A."/>
            <person name="Kohler A."/>
            <person name="Daghino S."/>
            <person name="Barry K."/>
            <person name="Choi C."/>
            <person name="Cichocki N."/>
            <person name="Clum A."/>
            <person name="Copeland A."/>
            <person name="Hainaut M."/>
            <person name="Haridas S."/>
            <person name="Labutti K."/>
            <person name="Lindquist E."/>
            <person name="Lipzen A."/>
            <person name="Khouja H.-R."/>
            <person name="Murat C."/>
            <person name="Ohm R."/>
            <person name="Olson A."/>
            <person name="Spatafora J."/>
            <person name="Veneault-Fourrey C."/>
            <person name="Henrissat B."/>
            <person name="Grigoriev I."/>
            <person name="Martin F."/>
            <person name="Perotto S."/>
        </authorList>
    </citation>
    <scope>NUCLEOTIDE SEQUENCE [LARGE SCALE GENOMIC DNA]</scope>
    <source>
        <strain evidence="1 2">F</strain>
    </source>
</reference>
<proteinExistence type="predicted"/>
<gene>
    <name evidence="1" type="ORF">L207DRAFT_579458</name>
</gene>